<dbReference type="PANTHER" id="PTHR33121:SF76">
    <property type="entry name" value="SIGNALING PROTEIN"/>
    <property type="match status" value="1"/>
</dbReference>
<evidence type="ECO:0000313" key="2">
    <source>
        <dbReference type="EMBL" id="MBB4762041.1"/>
    </source>
</evidence>
<evidence type="ECO:0000259" key="1">
    <source>
        <dbReference type="PROSITE" id="PS50883"/>
    </source>
</evidence>
<name>A0A7W7HWM5_9ACTN</name>
<dbReference type="InterPro" id="IPR050706">
    <property type="entry name" value="Cyclic-di-GMP_PDE-like"/>
</dbReference>
<proteinExistence type="predicted"/>
<dbReference type="Pfam" id="PF00563">
    <property type="entry name" value="EAL"/>
    <property type="match status" value="1"/>
</dbReference>
<evidence type="ECO:0000313" key="3">
    <source>
        <dbReference type="Proteomes" id="UP000578112"/>
    </source>
</evidence>
<keyword evidence="3" id="KW-1185">Reference proteome</keyword>
<dbReference type="InterPro" id="IPR001633">
    <property type="entry name" value="EAL_dom"/>
</dbReference>
<dbReference type="CDD" id="cd01948">
    <property type="entry name" value="EAL"/>
    <property type="match status" value="1"/>
</dbReference>
<dbReference type="GO" id="GO:0071111">
    <property type="term" value="F:cyclic-guanylate-specific phosphodiesterase activity"/>
    <property type="evidence" value="ECO:0007669"/>
    <property type="project" value="InterPro"/>
</dbReference>
<dbReference type="Gene3D" id="3.20.20.450">
    <property type="entry name" value="EAL domain"/>
    <property type="match status" value="1"/>
</dbReference>
<dbReference type="PROSITE" id="PS50883">
    <property type="entry name" value="EAL"/>
    <property type="match status" value="1"/>
</dbReference>
<protein>
    <submittedName>
        <fullName evidence="2">EAL domain-containing protein (Putative c-di-GMP-specific phosphodiesterase class I)</fullName>
    </submittedName>
</protein>
<sequence length="247" mass="26829">MNTEPLTSTAEQVLRSVLDHRAIQLAFQPVVQLHDGLVRGYEALARFDHQHFTSPVHAFAAANAAGLGVDLELLAAQTAFQRLDDMPPGAWLSINLSVEAITTPAVTTLLLAHAHRGITIELTEHTQVTDYHALNQITDTLRTAGILIAVDDAGAGYASLSHVLQLRPDIIKLDITLVRDIDTDPIRTALARALATFARETGAMLIAEGIETHAEHEKLRSLGIELGQGYYMARPGPLPSRHIEPLL</sequence>
<dbReference type="Proteomes" id="UP000578112">
    <property type="component" value="Unassembled WGS sequence"/>
</dbReference>
<dbReference type="RefSeq" id="WP_184992872.1">
    <property type="nucleotide sequence ID" value="NZ_JACHNH010000001.1"/>
</dbReference>
<reference evidence="2 3" key="1">
    <citation type="submission" date="2020-08" db="EMBL/GenBank/DDBJ databases">
        <title>Sequencing the genomes of 1000 actinobacteria strains.</title>
        <authorList>
            <person name="Klenk H.-P."/>
        </authorList>
    </citation>
    <scope>NUCLEOTIDE SEQUENCE [LARGE SCALE GENOMIC DNA]</scope>
    <source>
        <strain evidence="2 3">DSM 43149</strain>
    </source>
</reference>
<dbReference type="InterPro" id="IPR035919">
    <property type="entry name" value="EAL_sf"/>
</dbReference>
<dbReference type="PANTHER" id="PTHR33121">
    <property type="entry name" value="CYCLIC DI-GMP PHOSPHODIESTERASE PDEF"/>
    <property type="match status" value="1"/>
</dbReference>
<gene>
    <name evidence="2" type="ORF">BJ971_002597</name>
</gene>
<dbReference type="SMART" id="SM00052">
    <property type="entry name" value="EAL"/>
    <property type="match status" value="1"/>
</dbReference>
<dbReference type="AlphaFoldDB" id="A0A7W7HWM5"/>
<accession>A0A7W7HWM5</accession>
<comment type="caution">
    <text evidence="2">The sequence shown here is derived from an EMBL/GenBank/DDBJ whole genome shotgun (WGS) entry which is preliminary data.</text>
</comment>
<dbReference type="EMBL" id="JACHNH010000001">
    <property type="protein sequence ID" value="MBB4762041.1"/>
    <property type="molecule type" value="Genomic_DNA"/>
</dbReference>
<feature type="domain" description="EAL" evidence="1">
    <location>
        <begin position="7"/>
        <end position="247"/>
    </location>
</feature>
<dbReference type="SUPFAM" id="SSF141868">
    <property type="entry name" value="EAL domain-like"/>
    <property type="match status" value="1"/>
</dbReference>
<organism evidence="2 3">
    <name type="scientific">Actinoplanes digitatis</name>
    <dbReference type="NCBI Taxonomy" id="1868"/>
    <lineage>
        <taxon>Bacteria</taxon>
        <taxon>Bacillati</taxon>
        <taxon>Actinomycetota</taxon>
        <taxon>Actinomycetes</taxon>
        <taxon>Micromonosporales</taxon>
        <taxon>Micromonosporaceae</taxon>
        <taxon>Actinoplanes</taxon>
    </lineage>
</organism>